<dbReference type="Proteomes" id="UP000030762">
    <property type="component" value="Unassembled WGS sequence"/>
</dbReference>
<proteinExistence type="predicted"/>
<dbReference type="VEuPathDB" id="FungiDB:SDRG_01524"/>
<protein>
    <submittedName>
        <fullName evidence="1">Uncharacterized protein</fullName>
    </submittedName>
</protein>
<name>T0S8H1_SAPDV</name>
<accession>T0S8H1</accession>
<dbReference type="RefSeq" id="XP_008605277.1">
    <property type="nucleotide sequence ID" value="XM_008607055.1"/>
</dbReference>
<organism evidence="1 2">
    <name type="scientific">Saprolegnia diclina (strain VS20)</name>
    <dbReference type="NCBI Taxonomy" id="1156394"/>
    <lineage>
        <taxon>Eukaryota</taxon>
        <taxon>Sar</taxon>
        <taxon>Stramenopiles</taxon>
        <taxon>Oomycota</taxon>
        <taxon>Saprolegniomycetes</taxon>
        <taxon>Saprolegniales</taxon>
        <taxon>Saprolegniaceae</taxon>
        <taxon>Saprolegnia</taxon>
    </lineage>
</organism>
<dbReference type="InParanoid" id="T0S8H1"/>
<dbReference type="GeneID" id="19942251"/>
<dbReference type="EMBL" id="JH767134">
    <property type="protein sequence ID" value="EQC41563.1"/>
    <property type="molecule type" value="Genomic_DNA"/>
</dbReference>
<dbReference type="OrthoDB" id="79337at2759"/>
<evidence type="ECO:0000313" key="1">
    <source>
        <dbReference type="EMBL" id="EQC41563.1"/>
    </source>
</evidence>
<dbReference type="AlphaFoldDB" id="T0S8H1"/>
<gene>
    <name evidence="1" type="ORF">SDRG_01524</name>
</gene>
<evidence type="ECO:0000313" key="2">
    <source>
        <dbReference type="Proteomes" id="UP000030762"/>
    </source>
</evidence>
<reference evidence="1 2" key="1">
    <citation type="submission" date="2012-04" db="EMBL/GenBank/DDBJ databases">
        <title>The Genome Sequence of Saprolegnia declina VS20.</title>
        <authorList>
            <consortium name="The Broad Institute Genome Sequencing Platform"/>
            <person name="Russ C."/>
            <person name="Nusbaum C."/>
            <person name="Tyler B."/>
            <person name="van West P."/>
            <person name="Dieguez-Uribeondo J."/>
            <person name="de Bruijn I."/>
            <person name="Tripathy S."/>
            <person name="Jiang R."/>
            <person name="Young S.K."/>
            <person name="Zeng Q."/>
            <person name="Gargeya S."/>
            <person name="Fitzgerald M."/>
            <person name="Haas B."/>
            <person name="Abouelleil A."/>
            <person name="Alvarado L."/>
            <person name="Arachchi H.M."/>
            <person name="Berlin A."/>
            <person name="Chapman S.B."/>
            <person name="Goldberg J."/>
            <person name="Griggs A."/>
            <person name="Gujja S."/>
            <person name="Hansen M."/>
            <person name="Howarth C."/>
            <person name="Imamovic A."/>
            <person name="Larimer J."/>
            <person name="McCowen C."/>
            <person name="Montmayeur A."/>
            <person name="Murphy C."/>
            <person name="Neiman D."/>
            <person name="Pearson M."/>
            <person name="Priest M."/>
            <person name="Roberts A."/>
            <person name="Saif S."/>
            <person name="Shea T."/>
            <person name="Sisk P."/>
            <person name="Sykes S."/>
            <person name="Wortman J."/>
            <person name="Nusbaum C."/>
            <person name="Birren B."/>
        </authorList>
    </citation>
    <scope>NUCLEOTIDE SEQUENCE [LARGE SCALE GENOMIC DNA]</scope>
    <source>
        <strain evidence="1 2">VS20</strain>
    </source>
</reference>
<keyword evidence="2" id="KW-1185">Reference proteome</keyword>
<sequence length="243" mass="26003">MALYRSLETDVTAFFIAQGTLFETVVNSLGARVHTVEQRESPLPLVGDASVEARLARLEDLWSALTQEVHGLRTQCQAATGAMTALNHQVDAQTANLAAHATRLDAQSVALETQEAALVAQAAAQAAFHDRCPQQILASAVQKVTLGLSTEEFTALSQELRRLEDALEHATEPTDEIRASLSQVHADLASVAPDPTATYDGLAHGPMVERLRTSLANLGANLDTLAAVSEHNAWTQGMTFEVV</sequence>